<dbReference type="InterPro" id="IPR011330">
    <property type="entry name" value="Glyco_hydro/deAcase_b/a-brl"/>
</dbReference>
<proteinExistence type="predicted"/>
<evidence type="ECO:0000259" key="4">
    <source>
        <dbReference type="PROSITE" id="PS50940"/>
    </source>
</evidence>
<feature type="disulfide bond" evidence="2">
    <location>
        <begin position="231"/>
        <end position="249"/>
    </location>
</feature>
<keyword evidence="1 2" id="KW-1015">Disulfide bond</keyword>
<dbReference type="Pfam" id="PF00057">
    <property type="entry name" value="Ldl_recept_a"/>
    <property type="match status" value="1"/>
</dbReference>
<feature type="disulfide bond" evidence="2">
    <location>
        <begin position="243"/>
        <end position="258"/>
    </location>
</feature>
<protein>
    <submittedName>
        <fullName evidence="6">Uncharacterized protein LOC106809204 isoform X1</fullName>
    </submittedName>
</protein>
<dbReference type="Gene3D" id="3.20.20.370">
    <property type="entry name" value="Glycoside hydrolase/deacetylase"/>
    <property type="match status" value="1"/>
</dbReference>
<dbReference type="InterPro" id="IPR036055">
    <property type="entry name" value="LDL_receptor-like_sf"/>
</dbReference>
<dbReference type="SUPFAM" id="SSF88713">
    <property type="entry name" value="Glycoside hydrolase/deacetylase"/>
    <property type="match status" value="1"/>
</dbReference>
<dbReference type="GeneID" id="106809204"/>
<comment type="caution">
    <text evidence="2">Lacks conserved residue(s) required for the propagation of feature annotation.</text>
</comment>
<reference evidence="6" key="1">
    <citation type="submission" date="2025-08" db="UniProtKB">
        <authorList>
            <consortium name="RefSeq"/>
        </authorList>
    </citation>
    <scope>IDENTIFICATION</scope>
</reference>
<dbReference type="PRINTS" id="PR00261">
    <property type="entry name" value="LDLRECEPTOR"/>
</dbReference>
<dbReference type="Proteomes" id="UP000695022">
    <property type="component" value="Unplaced"/>
</dbReference>
<evidence type="ECO:0000256" key="2">
    <source>
        <dbReference type="PROSITE-ProRule" id="PRU00124"/>
    </source>
</evidence>
<feature type="domain" description="Chitin-binding type-2" evidence="4">
    <location>
        <begin position="27"/>
        <end position="84"/>
    </location>
</feature>
<keyword evidence="3" id="KW-0732">Signal</keyword>
<dbReference type="InterPro" id="IPR002557">
    <property type="entry name" value="Chitin-bd_dom"/>
</dbReference>
<dbReference type="PROSITE" id="PS50068">
    <property type="entry name" value="LDLRA_2"/>
    <property type="match status" value="2"/>
</dbReference>
<dbReference type="InterPro" id="IPR052740">
    <property type="entry name" value="CE4"/>
</dbReference>
<evidence type="ECO:0000313" key="6">
    <source>
        <dbReference type="RefSeq" id="XP_014667686.1"/>
    </source>
</evidence>
<dbReference type="Pfam" id="PF01607">
    <property type="entry name" value="CBM_14"/>
    <property type="match status" value="2"/>
</dbReference>
<organism evidence="5 6">
    <name type="scientific">Priapulus caudatus</name>
    <name type="common">Priapulid worm</name>
    <dbReference type="NCBI Taxonomy" id="37621"/>
    <lineage>
        <taxon>Eukaryota</taxon>
        <taxon>Metazoa</taxon>
        <taxon>Ecdysozoa</taxon>
        <taxon>Scalidophora</taxon>
        <taxon>Priapulida</taxon>
        <taxon>Priapulimorpha</taxon>
        <taxon>Priapulimorphida</taxon>
        <taxon>Priapulidae</taxon>
        <taxon>Priapulus</taxon>
    </lineage>
</organism>
<dbReference type="PROSITE" id="PS50940">
    <property type="entry name" value="CHIT_BIND_II"/>
    <property type="match status" value="2"/>
</dbReference>
<dbReference type="PANTHER" id="PTHR45985:SF3">
    <property type="entry name" value="CHITIN DEACETYLASE-LIKE 4"/>
    <property type="match status" value="1"/>
</dbReference>
<feature type="domain" description="Chitin-binding type-2" evidence="4">
    <location>
        <begin position="155"/>
        <end position="209"/>
    </location>
</feature>
<name>A0ABM1E665_PRICU</name>
<feature type="signal peptide" evidence="3">
    <location>
        <begin position="1"/>
        <end position="28"/>
    </location>
</feature>
<accession>A0ABM1E665</accession>
<dbReference type="SMART" id="SM00494">
    <property type="entry name" value="ChtBD2"/>
    <property type="match status" value="2"/>
</dbReference>
<dbReference type="InterPro" id="IPR002172">
    <property type="entry name" value="LDrepeatLR_classA_rpt"/>
</dbReference>
<feature type="chain" id="PRO_5045238636" evidence="3">
    <location>
        <begin position="29"/>
        <end position="625"/>
    </location>
</feature>
<dbReference type="Gene3D" id="2.170.140.10">
    <property type="entry name" value="Chitin binding domain"/>
    <property type="match status" value="2"/>
</dbReference>
<dbReference type="SMART" id="SM00192">
    <property type="entry name" value="LDLa"/>
    <property type="match status" value="2"/>
</dbReference>
<dbReference type="InterPro" id="IPR023415">
    <property type="entry name" value="LDLR_class-A_CS"/>
</dbReference>
<dbReference type="PROSITE" id="PS01209">
    <property type="entry name" value="LDLRA_1"/>
    <property type="match status" value="1"/>
</dbReference>
<evidence type="ECO:0000313" key="5">
    <source>
        <dbReference type="Proteomes" id="UP000695022"/>
    </source>
</evidence>
<dbReference type="Gene3D" id="4.10.400.10">
    <property type="entry name" value="Low-density Lipoprotein Receptor"/>
    <property type="match status" value="2"/>
</dbReference>
<keyword evidence="5" id="KW-1185">Reference proteome</keyword>
<dbReference type="InterPro" id="IPR036508">
    <property type="entry name" value="Chitin-bd_dom_sf"/>
</dbReference>
<dbReference type="SUPFAM" id="SSF57424">
    <property type="entry name" value="LDL receptor-like module"/>
    <property type="match status" value="2"/>
</dbReference>
<dbReference type="PANTHER" id="PTHR45985">
    <property type="match status" value="1"/>
</dbReference>
<evidence type="ECO:0000256" key="1">
    <source>
        <dbReference type="ARBA" id="ARBA00023157"/>
    </source>
</evidence>
<dbReference type="SUPFAM" id="SSF57625">
    <property type="entry name" value="Invertebrate chitin-binding proteins"/>
    <property type="match status" value="2"/>
</dbReference>
<sequence length="625" mass="70962">MRSPLVLYELSCALWIFTFGLLVWRVGAICDQAHQMFDADSESCLHFYMCKSDGNHHRMHCQPGLYWNQRARTCDWPFNAKCKDALGSLVGRVQAPRRQIEARRFRGTARCGPEEFACHVGEQCIESRNECDGVVHCLDASDEHSDCGEFEVGNATLCSSGHTHEPDPDSCARYYLCKPRIILRHCQPGLHFNVKKQTCVWPVDAKCDPSITAPPEVDTLTTTAIPCPYQCLSGECLIEAQWCNGIPDCRDLTDEINCRNVCNNYTCVLPDCACMGTATPNNMPTSMIPQIVTLTFEGGIRQQDYDIVYNRILRRGRKNPNGCAISATFFVSHEYTDYVAVKSLYYDGHEMAAHSISKRFPESWWRKASYKEWEQEIAEERIMLNKLGDVNFMDVRGMRAPFLQVGGNTQFQMLHNNRFLYDSSMPVAESNPPLWPFTLDIPSGHRCIRSPCPTKRFPGLWEVPLVFLEGDDGLPCATLDGCSMPRTKTGLIRVLKHNFERHYASNRAPLMLSLSSRWFTGLYADARLAAMEEFLDELATKDDVWLLTVSEMIAWIRNPAKLEMMMRNATTPWACDRTRPEPCSSDEANVCNYGTTHLMGDKNKFVRTCSKCPRRYPWVGNPSGS</sequence>
<evidence type="ECO:0000256" key="3">
    <source>
        <dbReference type="SAM" id="SignalP"/>
    </source>
</evidence>
<dbReference type="RefSeq" id="XP_014667686.1">
    <property type="nucleotide sequence ID" value="XM_014812200.1"/>
</dbReference>
<gene>
    <name evidence="6" type="primary">LOC106809204</name>
</gene>
<dbReference type="CDD" id="cd00112">
    <property type="entry name" value="LDLa"/>
    <property type="match status" value="2"/>
</dbReference>